<organism evidence="6 7">
    <name type="scientific">Fusarium venenatum</name>
    <dbReference type="NCBI Taxonomy" id="56646"/>
    <lineage>
        <taxon>Eukaryota</taxon>
        <taxon>Fungi</taxon>
        <taxon>Dikarya</taxon>
        <taxon>Ascomycota</taxon>
        <taxon>Pezizomycotina</taxon>
        <taxon>Sordariomycetes</taxon>
        <taxon>Hypocreomycetidae</taxon>
        <taxon>Hypocreales</taxon>
        <taxon>Nectriaceae</taxon>
        <taxon>Fusarium</taxon>
    </lineage>
</organism>
<dbReference type="PANTHER" id="PTHR23501">
    <property type="entry name" value="MAJOR FACILITATOR SUPERFAMILY"/>
    <property type="match status" value="1"/>
</dbReference>
<keyword evidence="2 5" id="KW-0812">Transmembrane</keyword>
<dbReference type="SUPFAM" id="SSF103473">
    <property type="entry name" value="MFS general substrate transporter"/>
    <property type="match status" value="1"/>
</dbReference>
<feature type="transmembrane region" description="Helical" evidence="5">
    <location>
        <begin position="12"/>
        <end position="29"/>
    </location>
</feature>
<evidence type="ECO:0000313" key="6">
    <source>
        <dbReference type="EMBL" id="CEI67811.1"/>
    </source>
</evidence>
<comment type="subcellular location">
    <subcellularLocation>
        <location evidence="1">Membrane</location>
        <topology evidence="1">Multi-pass membrane protein</topology>
    </subcellularLocation>
</comment>
<sequence>MFHHCLFQDRNFPLSLGCIFAEGMVFFCANDHFAFEVSIFFSQDSLITGAHYSVAFAALGISAIISGLWCSKTKAMRVPTIVAFSFFVLFNVLMATISQKSTTSQIWAFPGFGLGICLPSLVTVAHFATPQELIVIASGLTISLRSLGGSVGPALYGAVLHHGFSSILGSKIVNAVLPLGFPKKELPQLVSALASHNETMIKQIHGISPEIIEAGYEGLLEAYRIGFRGDWVTTASLSLVAGIGKWNVVQSFLICSSAAFFLRDPTDNFTAHIDAPMVVITEGEEEMDGSTYTLTRMS</sequence>
<evidence type="ECO:0000313" key="7">
    <source>
        <dbReference type="Proteomes" id="UP000245910"/>
    </source>
</evidence>
<dbReference type="Proteomes" id="UP000245910">
    <property type="component" value="Chromosome I"/>
</dbReference>
<accession>A0A2L2TPP1</accession>
<dbReference type="InterPro" id="IPR036259">
    <property type="entry name" value="MFS_trans_sf"/>
</dbReference>
<feature type="transmembrane region" description="Helical" evidence="5">
    <location>
        <begin position="50"/>
        <end position="69"/>
    </location>
</feature>
<feature type="transmembrane region" description="Helical" evidence="5">
    <location>
        <begin position="106"/>
        <end position="128"/>
    </location>
</feature>
<reference evidence="7" key="1">
    <citation type="submission" date="2014-10" db="EMBL/GenBank/DDBJ databases">
        <authorList>
            <person name="King R."/>
        </authorList>
    </citation>
    <scope>NUCLEOTIDE SEQUENCE [LARGE SCALE GENOMIC DNA]</scope>
    <source>
        <strain evidence="7">A3/5</strain>
    </source>
</reference>
<dbReference type="Gene3D" id="1.20.1250.20">
    <property type="entry name" value="MFS general substrate transporter like domains"/>
    <property type="match status" value="1"/>
</dbReference>
<evidence type="ECO:0000256" key="4">
    <source>
        <dbReference type="ARBA" id="ARBA00023136"/>
    </source>
</evidence>
<dbReference type="EMBL" id="LN649229">
    <property type="protein sequence ID" value="CEI67811.1"/>
    <property type="molecule type" value="Genomic_DNA"/>
</dbReference>
<dbReference type="GO" id="GO:0022857">
    <property type="term" value="F:transmembrane transporter activity"/>
    <property type="evidence" value="ECO:0007669"/>
    <property type="project" value="TreeGrafter"/>
</dbReference>
<evidence type="ECO:0000256" key="3">
    <source>
        <dbReference type="ARBA" id="ARBA00022989"/>
    </source>
</evidence>
<evidence type="ECO:0000256" key="2">
    <source>
        <dbReference type="ARBA" id="ARBA00022692"/>
    </source>
</evidence>
<proteinExistence type="predicted"/>
<dbReference type="PANTHER" id="PTHR23501:SF195">
    <property type="entry name" value="PEP5"/>
    <property type="match status" value="1"/>
</dbReference>
<keyword evidence="4 5" id="KW-0472">Membrane</keyword>
<protein>
    <recommendedName>
        <fullName evidence="8">Major facilitator superfamily (MFS) profile domain-containing protein</fullName>
    </recommendedName>
</protein>
<keyword evidence="7" id="KW-1185">Reference proteome</keyword>
<name>A0A2L2TPP1_9HYPO</name>
<evidence type="ECO:0008006" key="8">
    <source>
        <dbReference type="Google" id="ProtNLM"/>
    </source>
</evidence>
<dbReference type="AlphaFoldDB" id="A0A2L2TPP1"/>
<dbReference type="GO" id="GO:0005886">
    <property type="term" value="C:plasma membrane"/>
    <property type="evidence" value="ECO:0007669"/>
    <property type="project" value="TreeGrafter"/>
</dbReference>
<feature type="transmembrane region" description="Helical" evidence="5">
    <location>
        <begin position="75"/>
        <end position="94"/>
    </location>
</feature>
<evidence type="ECO:0000256" key="1">
    <source>
        <dbReference type="ARBA" id="ARBA00004141"/>
    </source>
</evidence>
<evidence type="ECO:0000256" key="5">
    <source>
        <dbReference type="SAM" id="Phobius"/>
    </source>
</evidence>
<keyword evidence="3 5" id="KW-1133">Transmembrane helix</keyword>